<evidence type="ECO:0000313" key="17">
    <source>
        <dbReference type="EMBL" id="KAF7990045.1"/>
    </source>
</evidence>
<evidence type="ECO:0000256" key="14">
    <source>
        <dbReference type="PIRSR" id="PIRSR637359-3"/>
    </source>
</evidence>
<evidence type="ECO:0000256" key="10">
    <source>
        <dbReference type="ARBA" id="ARBA00023180"/>
    </source>
</evidence>
<feature type="binding site" evidence="13">
    <location>
        <begin position="117"/>
        <end position="121"/>
    </location>
    <ligand>
        <name>3'-phosphoadenylyl sulfate</name>
        <dbReference type="ChEBI" id="CHEBI:58339"/>
    </ligand>
</feature>
<evidence type="ECO:0000256" key="12">
    <source>
        <dbReference type="PIRSR" id="PIRSR637359-1"/>
    </source>
</evidence>
<evidence type="ECO:0000313" key="18">
    <source>
        <dbReference type="Proteomes" id="UP000639338"/>
    </source>
</evidence>
<comment type="similarity">
    <text evidence="2">Belongs to the sulfotransferase 1 family.</text>
</comment>
<evidence type="ECO:0000256" key="3">
    <source>
        <dbReference type="ARBA" id="ARBA00022679"/>
    </source>
</evidence>
<keyword evidence="10" id="KW-0325">Glycoprotein</keyword>
<sequence length="359" mass="42149">MELRRNLWIKKIILILCFLIVLLWIIINDNSCILGGIKKKITIERINVKTFDNFPSNYRLFDDIKVDEISLDNRTNVLNIITFKKQIDSSSKYKIFHQQNLMPSKKLPSVLIIGVKKGGTRALLEFLRIHPDIRAAGSEVHFFDRHYNKGLYWYRHRMPPTLDGQITMEKTPSYFITQDAPKRVYHMNSKTKLIIVVRDPVTRSISDYTQVKSKRPNLPKFEIRAFINGTNIVDTNWAPLKIGIYSKYLDNWLKYFPLSQLLIVSGERLIADPVIEITRVQDFIGIKRVISEKHFYFNTTKGFPCLMKSEHRAIPHCLGKTKGRSHPHIDPDVIERLRNFYRPFNHRFYQLTGINFGWA</sequence>
<evidence type="ECO:0000256" key="15">
    <source>
        <dbReference type="SAM" id="Phobius"/>
    </source>
</evidence>
<feature type="transmembrane region" description="Helical" evidence="15">
    <location>
        <begin position="7"/>
        <end position="27"/>
    </location>
</feature>
<evidence type="ECO:0000256" key="9">
    <source>
        <dbReference type="ARBA" id="ARBA00023157"/>
    </source>
</evidence>
<keyword evidence="18" id="KW-1185">Reference proteome</keyword>
<keyword evidence="5" id="KW-0735">Signal-anchor</keyword>
<evidence type="ECO:0000256" key="4">
    <source>
        <dbReference type="ARBA" id="ARBA00022692"/>
    </source>
</evidence>
<keyword evidence="4 15" id="KW-0812">Transmembrane</keyword>
<dbReference type="AlphaFoldDB" id="A0A834XMY5"/>
<keyword evidence="6 15" id="KW-1133">Transmembrane helix</keyword>
<gene>
    <name evidence="17" type="ORF">HCN44_008719</name>
</gene>
<feature type="domain" description="Sulfotransferase" evidence="16">
    <location>
        <begin position="108"/>
        <end position="342"/>
    </location>
</feature>
<dbReference type="Proteomes" id="UP000639338">
    <property type="component" value="Unassembled WGS sequence"/>
</dbReference>
<evidence type="ECO:0000256" key="5">
    <source>
        <dbReference type="ARBA" id="ARBA00022968"/>
    </source>
</evidence>
<dbReference type="Pfam" id="PF00685">
    <property type="entry name" value="Sulfotransfer_1"/>
    <property type="match status" value="1"/>
</dbReference>
<evidence type="ECO:0000256" key="2">
    <source>
        <dbReference type="ARBA" id="ARBA00005771"/>
    </source>
</evidence>
<accession>A0A834XMY5</accession>
<dbReference type="SUPFAM" id="SSF52540">
    <property type="entry name" value="P-loop containing nucleoside triphosphate hydrolases"/>
    <property type="match status" value="1"/>
</dbReference>
<name>A0A834XMY5_APHGI</name>
<feature type="binding site" evidence="13">
    <location>
        <position position="198"/>
    </location>
    <ligand>
        <name>3'-phosphoadenylyl sulfate</name>
        <dbReference type="ChEBI" id="CHEBI:58339"/>
    </ligand>
</feature>
<evidence type="ECO:0000259" key="16">
    <source>
        <dbReference type="Pfam" id="PF00685"/>
    </source>
</evidence>
<dbReference type="EMBL" id="JACMRX010000005">
    <property type="protein sequence ID" value="KAF7990045.1"/>
    <property type="molecule type" value="Genomic_DNA"/>
</dbReference>
<dbReference type="FunFam" id="3.40.50.300:FF:000194">
    <property type="entry name" value="Sulfotransferase"/>
    <property type="match status" value="1"/>
</dbReference>
<evidence type="ECO:0000256" key="8">
    <source>
        <dbReference type="ARBA" id="ARBA00023136"/>
    </source>
</evidence>
<evidence type="ECO:0000256" key="1">
    <source>
        <dbReference type="ARBA" id="ARBA00004394"/>
    </source>
</evidence>
<evidence type="ECO:0000256" key="7">
    <source>
        <dbReference type="ARBA" id="ARBA00023034"/>
    </source>
</evidence>
<keyword evidence="8 15" id="KW-0472">Membrane</keyword>
<organism evidence="17 18">
    <name type="scientific">Aphidius gifuensis</name>
    <name type="common">Parasitoid wasp</name>
    <dbReference type="NCBI Taxonomy" id="684658"/>
    <lineage>
        <taxon>Eukaryota</taxon>
        <taxon>Metazoa</taxon>
        <taxon>Ecdysozoa</taxon>
        <taxon>Arthropoda</taxon>
        <taxon>Hexapoda</taxon>
        <taxon>Insecta</taxon>
        <taxon>Pterygota</taxon>
        <taxon>Neoptera</taxon>
        <taxon>Endopterygota</taxon>
        <taxon>Hymenoptera</taxon>
        <taxon>Apocrita</taxon>
        <taxon>Ichneumonoidea</taxon>
        <taxon>Braconidae</taxon>
        <taxon>Aphidiinae</taxon>
        <taxon>Aphidius</taxon>
    </lineage>
</organism>
<feature type="disulfide bond" evidence="14">
    <location>
        <begin position="305"/>
        <end position="317"/>
    </location>
</feature>
<comment type="caution">
    <text evidence="17">The sequence shown here is derived from an EMBL/GenBank/DDBJ whole genome shotgun (WGS) entry which is preliminary data.</text>
</comment>
<dbReference type="PANTHER" id="PTHR10605">
    <property type="entry name" value="HEPARAN SULFATE SULFOTRANSFERASE"/>
    <property type="match status" value="1"/>
</dbReference>
<keyword evidence="9 14" id="KW-1015">Disulfide bond</keyword>
<evidence type="ECO:0000256" key="6">
    <source>
        <dbReference type="ARBA" id="ARBA00022989"/>
    </source>
</evidence>
<dbReference type="GO" id="GO:0008467">
    <property type="term" value="F:[heparan sulfate]-glucosamine 3-sulfotransferase activity"/>
    <property type="evidence" value="ECO:0007669"/>
    <property type="project" value="TreeGrafter"/>
</dbReference>
<dbReference type="OrthoDB" id="411451at2759"/>
<keyword evidence="3" id="KW-0808">Transferase</keyword>
<feature type="binding site" evidence="13">
    <location>
        <begin position="322"/>
        <end position="326"/>
    </location>
    <ligand>
        <name>3'-phosphoadenylyl sulfate</name>
        <dbReference type="ChEBI" id="CHEBI:58339"/>
    </ligand>
</feature>
<evidence type="ECO:0000256" key="13">
    <source>
        <dbReference type="PIRSR" id="PIRSR637359-2"/>
    </source>
</evidence>
<dbReference type="GO" id="GO:0000139">
    <property type="term" value="C:Golgi membrane"/>
    <property type="evidence" value="ECO:0007669"/>
    <property type="project" value="UniProtKB-SubCell"/>
</dbReference>
<reference evidence="17 18" key="1">
    <citation type="submission" date="2020-08" db="EMBL/GenBank/DDBJ databases">
        <title>Aphidius gifuensis genome sequencing and assembly.</title>
        <authorList>
            <person name="Du Z."/>
        </authorList>
    </citation>
    <scope>NUCLEOTIDE SEQUENCE [LARGE SCALE GENOMIC DNA]</scope>
    <source>
        <strain evidence="17">YNYX2018</strain>
        <tissue evidence="17">Adults</tissue>
    </source>
</reference>
<feature type="binding site" evidence="13">
    <location>
        <position position="206"/>
    </location>
    <ligand>
        <name>3'-phosphoadenylyl sulfate</name>
        <dbReference type="ChEBI" id="CHEBI:58339"/>
    </ligand>
</feature>
<dbReference type="PANTHER" id="PTHR10605:SF72">
    <property type="entry name" value="HEPARAN SULFATE 3-O SULFOTRANSFERASE-B, ISOFORM A"/>
    <property type="match status" value="1"/>
</dbReference>
<evidence type="ECO:0000256" key="11">
    <source>
        <dbReference type="ARBA" id="ARBA00060399"/>
    </source>
</evidence>
<dbReference type="InterPro" id="IPR000863">
    <property type="entry name" value="Sulfotransferase_dom"/>
</dbReference>
<dbReference type="InterPro" id="IPR037359">
    <property type="entry name" value="NST/OST"/>
</dbReference>
<comment type="subcellular location">
    <subcellularLocation>
        <location evidence="11">Endomembrane system</location>
        <topology evidence="11">Single-pass type II membrane protein</topology>
    </subcellularLocation>
    <subcellularLocation>
        <location evidence="1">Golgi apparatus membrane</location>
    </subcellularLocation>
</comment>
<proteinExistence type="inferred from homology"/>
<keyword evidence="7" id="KW-0333">Golgi apparatus</keyword>
<dbReference type="Gene3D" id="3.40.50.300">
    <property type="entry name" value="P-loop containing nucleotide triphosphate hydrolases"/>
    <property type="match status" value="1"/>
</dbReference>
<feature type="active site" description="For sulfotransferase activity" evidence="12">
    <location>
        <position position="117"/>
    </location>
</feature>
<dbReference type="InterPro" id="IPR027417">
    <property type="entry name" value="P-loop_NTPase"/>
</dbReference>
<protein>
    <recommendedName>
        <fullName evidence="16">Sulfotransferase domain-containing protein</fullName>
    </recommendedName>
</protein>